<evidence type="ECO:0000313" key="3">
    <source>
        <dbReference type="Proteomes" id="UP001391051"/>
    </source>
</evidence>
<dbReference type="InterPro" id="IPR004014">
    <property type="entry name" value="ATPase_P-typ_cation-transptr_N"/>
</dbReference>
<dbReference type="RefSeq" id="XP_066703466.1">
    <property type="nucleotide sequence ID" value="XM_066840839.1"/>
</dbReference>
<organism evidence="2 3">
    <name type="scientific">Apiospora aurea</name>
    <dbReference type="NCBI Taxonomy" id="335848"/>
    <lineage>
        <taxon>Eukaryota</taxon>
        <taxon>Fungi</taxon>
        <taxon>Dikarya</taxon>
        <taxon>Ascomycota</taxon>
        <taxon>Pezizomycotina</taxon>
        <taxon>Sordariomycetes</taxon>
        <taxon>Xylariomycetidae</taxon>
        <taxon>Amphisphaeriales</taxon>
        <taxon>Apiosporaceae</taxon>
        <taxon>Apiospora</taxon>
    </lineage>
</organism>
<dbReference type="EMBL" id="JAQQWE010000003">
    <property type="protein sequence ID" value="KAK7959763.1"/>
    <property type="molecule type" value="Genomic_DNA"/>
</dbReference>
<evidence type="ECO:0000259" key="1">
    <source>
        <dbReference type="Pfam" id="PF00690"/>
    </source>
</evidence>
<accession>A0ABR1QN32</accession>
<feature type="domain" description="Cation-transporting P-type ATPase N-terminal" evidence="1">
    <location>
        <begin position="134"/>
        <end position="188"/>
    </location>
</feature>
<name>A0ABR1QN32_9PEZI</name>
<dbReference type="Pfam" id="PF00690">
    <property type="entry name" value="Cation_ATPase_N"/>
    <property type="match status" value="1"/>
</dbReference>
<keyword evidence="3" id="KW-1185">Reference proteome</keyword>
<comment type="caution">
    <text evidence="2">The sequence shown here is derived from an EMBL/GenBank/DDBJ whole genome shotgun (WGS) entry which is preliminary data.</text>
</comment>
<sequence>MIATFVGGYTSPACVIKWTDTSHVYTDRSMRHTYLGMAFGVMAWEDPMWAQGGVPNECLTPEAFPPCPNSYPRFLESENPDLPKRNGRLQSAGYIVKVPQKAFAAGRCGQFQTGNVASIYTEFGRIDQHKTSIADIDVDAATGLDPGHAAERLEEHCPNRLSASLNRWAWKILGHRFKCFGSILLIGGVL</sequence>
<protein>
    <recommendedName>
        <fullName evidence="1">Cation-transporting P-type ATPase N-terminal domain-containing protein</fullName>
    </recommendedName>
</protein>
<dbReference type="GeneID" id="92073901"/>
<reference evidence="2 3" key="1">
    <citation type="submission" date="2023-01" db="EMBL/GenBank/DDBJ databases">
        <title>Analysis of 21 Apiospora genomes using comparative genomics revels a genus with tremendous synthesis potential of carbohydrate active enzymes and secondary metabolites.</title>
        <authorList>
            <person name="Sorensen T."/>
        </authorList>
    </citation>
    <scope>NUCLEOTIDE SEQUENCE [LARGE SCALE GENOMIC DNA]</scope>
    <source>
        <strain evidence="2 3">CBS 24483</strain>
    </source>
</reference>
<gene>
    <name evidence="2" type="ORF">PG986_004617</name>
</gene>
<proteinExistence type="predicted"/>
<dbReference type="Proteomes" id="UP001391051">
    <property type="component" value="Unassembled WGS sequence"/>
</dbReference>
<evidence type="ECO:0000313" key="2">
    <source>
        <dbReference type="EMBL" id="KAK7959763.1"/>
    </source>
</evidence>